<dbReference type="Pfam" id="PF05875">
    <property type="entry name" value="Ceramidase"/>
    <property type="match status" value="1"/>
</dbReference>
<sequence length="207" mass="24055">MTNTISNLMMILPTIWGMAEVYKQGFEKRFVFCYFLIFIVGLGSWAFHMTLLYEMQLFDELPMVWGSCVLVYCLSQIEQPPVNGKTASNLPLMVFLTSFCLLFTALYLVWPQPLFQHSSYGVLVFVSFALEVRLIRMKKCVTCKQLFILSTSVYLFGFFLWNIDNVFCSHLRALRNNIPTLLDPLTQLHGWWHCMAGYGTYLQVIFT</sequence>
<evidence type="ECO:0000313" key="9">
    <source>
        <dbReference type="EMBL" id="KAL1115631.1"/>
    </source>
</evidence>
<feature type="transmembrane region" description="Helical" evidence="8">
    <location>
        <begin position="89"/>
        <end position="109"/>
    </location>
</feature>
<keyword evidence="7" id="KW-0862">Zinc</keyword>
<dbReference type="Proteomes" id="UP001558652">
    <property type="component" value="Unassembled WGS sequence"/>
</dbReference>
<keyword evidence="6 8" id="KW-0472">Membrane</keyword>
<accession>A0ABD0XWI4</accession>
<dbReference type="EMBL" id="JBFDAA010000019">
    <property type="protein sequence ID" value="KAL1115631.1"/>
    <property type="molecule type" value="Genomic_DNA"/>
</dbReference>
<keyword evidence="10" id="KW-1185">Reference proteome</keyword>
<dbReference type="EC" id="3.5.1.-" evidence="8"/>
<evidence type="ECO:0000256" key="6">
    <source>
        <dbReference type="ARBA" id="ARBA00023136"/>
    </source>
</evidence>
<proteinExistence type="inferred from homology"/>
<dbReference type="PANTHER" id="PTHR46187:SF3">
    <property type="entry name" value="ALKALINE CERAMIDASE 3"/>
    <property type="match status" value="1"/>
</dbReference>
<feature type="transmembrane region" description="Helical" evidence="8">
    <location>
        <begin position="146"/>
        <end position="163"/>
    </location>
</feature>
<evidence type="ECO:0000313" key="10">
    <source>
        <dbReference type="Proteomes" id="UP001558652"/>
    </source>
</evidence>
<keyword evidence="8" id="KW-0443">Lipid metabolism</keyword>
<evidence type="ECO:0000256" key="7">
    <source>
        <dbReference type="PIRSR" id="PIRSR608901-2"/>
    </source>
</evidence>
<keyword evidence="3 8" id="KW-0812">Transmembrane</keyword>
<reference evidence="9 10" key="1">
    <citation type="submission" date="2024-07" db="EMBL/GenBank/DDBJ databases">
        <title>Chromosome-level genome assembly of the water stick insect Ranatra chinensis (Heteroptera: Nepidae).</title>
        <authorList>
            <person name="Liu X."/>
        </authorList>
    </citation>
    <scope>NUCLEOTIDE SEQUENCE [LARGE SCALE GENOMIC DNA]</scope>
    <source>
        <strain evidence="9">Cailab_2021Rc</strain>
        <tissue evidence="9">Muscle</tissue>
    </source>
</reference>
<dbReference type="GO" id="GO:0006665">
    <property type="term" value="P:sphingolipid metabolic process"/>
    <property type="evidence" value="ECO:0007669"/>
    <property type="project" value="UniProtKB-ARBA"/>
</dbReference>
<comment type="caution">
    <text evidence="8">Lacks conserved residue(s) required for the propagation of feature annotation.</text>
</comment>
<dbReference type="AlphaFoldDB" id="A0ABD0XWI4"/>
<keyword evidence="5 8" id="KW-1133">Transmembrane helix</keyword>
<evidence type="ECO:0000256" key="8">
    <source>
        <dbReference type="RuleBase" id="RU364079"/>
    </source>
</evidence>
<evidence type="ECO:0000256" key="4">
    <source>
        <dbReference type="ARBA" id="ARBA00022801"/>
    </source>
</evidence>
<name>A0ABD0XWI4_9HEMI</name>
<keyword evidence="7" id="KW-0479">Metal-binding</keyword>
<feature type="binding site" evidence="7">
    <location>
        <position position="189"/>
    </location>
    <ligand>
        <name>Zn(2+)</name>
        <dbReference type="ChEBI" id="CHEBI:29105"/>
        <note>catalytic</note>
    </ligand>
</feature>
<feature type="binding site" evidence="7">
    <location>
        <position position="48"/>
    </location>
    <ligand>
        <name>Zn(2+)</name>
        <dbReference type="ChEBI" id="CHEBI:29105"/>
        <note>catalytic</note>
    </ligand>
</feature>
<evidence type="ECO:0000256" key="5">
    <source>
        <dbReference type="ARBA" id="ARBA00022989"/>
    </source>
</evidence>
<keyword evidence="4 8" id="KW-0378">Hydrolase</keyword>
<gene>
    <name evidence="9" type="ORF">AAG570_005921</name>
</gene>
<comment type="function">
    <text evidence="8">Hydrolyzes the sphingolipid ceramide into sphingosine and free fatty acid.</text>
</comment>
<evidence type="ECO:0000256" key="3">
    <source>
        <dbReference type="ARBA" id="ARBA00022692"/>
    </source>
</evidence>
<comment type="similarity">
    <text evidence="2 8">Belongs to the alkaline ceramidase family.</text>
</comment>
<dbReference type="GO" id="GO:0016787">
    <property type="term" value="F:hydrolase activity"/>
    <property type="evidence" value="ECO:0007669"/>
    <property type="project" value="UniProtKB-KW"/>
</dbReference>
<dbReference type="PANTHER" id="PTHR46187">
    <property type="entry name" value="ALKALINE CERAMIDASE 3"/>
    <property type="match status" value="1"/>
</dbReference>
<organism evidence="9 10">
    <name type="scientific">Ranatra chinensis</name>
    <dbReference type="NCBI Taxonomy" id="642074"/>
    <lineage>
        <taxon>Eukaryota</taxon>
        <taxon>Metazoa</taxon>
        <taxon>Ecdysozoa</taxon>
        <taxon>Arthropoda</taxon>
        <taxon>Hexapoda</taxon>
        <taxon>Insecta</taxon>
        <taxon>Pterygota</taxon>
        <taxon>Neoptera</taxon>
        <taxon>Paraneoptera</taxon>
        <taxon>Hemiptera</taxon>
        <taxon>Heteroptera</taxon>
        <taxon>Panheteroptera</taxon>
        <taxon>Nepomorpha</taxon>
        <taxon>Nepidae</taxon>
        <taxon>Ranatrinae</taxon>
        <taxon>Ranatra</taxon>
    </lineage>
</organism>
<dbReference type="InterPro" id="IPR008901">
    <property type="entry name" value="ACER"/>
</dbReference>
<comment type="subcellular location">
    <subcellularLocation>
        <location evidence="1">Membrane</location>
        <topology evidence="1">Multi-pass membrane protein</topology>
    </subcellularLocation>
</comment>
<comment type="cofactor">
    <cofactor evidence="7">
        <name>Zn(2+)</name>
        <dbReference type="ChEBI" id="CHEBI:29105"/>
    </cofactor>
</comment>
<comment type="caution">
    <text evidence="9">The sequence shown here is derived from an EMBL/GenBank/DDBJ whole genome shotgun (WGS) entry which is preliminary data.</text>
</comment>
<evidence type="ECO:0000256" key="2">
    <source>
        <dbReference type="ARBA" id="ARBA00009780"/>
    </source>
</evidence>
<feature type="transmembrane region" description="Helical" evidence="8">
    <location>
        <begin position="30"/>
        <end position="49"/>
    </location>
</feature>
<protein>
    <recommendedName>
        <fullName evidence="8">Alkaline ceramidase</fullName>
        <ecNumber evidence="8">3.5.1.-</ecNumber>
    </recommendedName>
</protein>
<feature type="binding site" evidence="7">
    <location>
        <position position="193"/>
    </location>
    <ligand>
        <name>Zn(2+)</name>
        <dbReference type="ChEBI" id="CHEBI:29105"/>
        <note>catalytic</note>
    </ligand>
</feature>
<dbReference type="GO" id="GO:0016020">
    <property type="term" value="C:membrane"/>
    <property type="evidence" value="ECO:0007669"/>
    <property type="project" value="UniProtKB-SubCell"/>
</dbReference>
<evidence type="ECO:0000256" key="1">
    <source>
        <dbReference type="ARBA" id="ARBA00004141"/>
    </source>
</evidence>